<protein>
    <submittedName>
        <fullName evidence="4">Regulatory protein TetR</fullName>
    </submittedName>
</protein>
<dbReference type="PROSITE" id="PS50977">
    <property type="entry name" value="HTH_TETR_2"/>
    <property type="match status" value="2"/>
</dbReference>
<proteinExistence type="predicted"/>
<evidence type="ECO:0000256" key="1">
    <source>
        <dbReference type="ARBA" id="ARBA00023125"/>
    </source>
</evidence>
<keyword evidence="1 2" id="KW-0238">DNA-binding</keyword>
<dbReference type="InterPro" id="IPR009057">
    <property type="entry name" value="Homeodomain-like_sf"/>
</dbReference>
<dbReference type="EMBL" id="CP002696">
    <property type="protein sequence ID" value="AEE15665.1"/>
    <property type="molecule type" value="Genomic_DNA"/>
</dbReference>
<dbReference type="SUPFAM" id="SSF46689">
    <property type="entry name" value="Homeodomain-like"/>
    <property type="match status" value="2"/>
</dbReference>
<dbReference type="eggNOG" id="COG1309">
    <property type="taxonomic scope" value="Bacteria"/>
</dbReference>
<feature type="domain" description="HTH tetR-type" evidence="3">
    <location>
        <begin position="10"/>
        <end position="70"/>
    </location>
</feature>
<gene>
    <name evidence="4" type="ordered locus">Trebr_0215</name>
</gene>
<reference evidence="5" key="1">
    <citation type="submission" date="2011-04" db="EMBL/GenBank/DDBJ databases">
        <title>The complete genome of Treponema brennaborense DSM 12168.</title>
        <authorList>
            <person name="Lucas S."/>
            <person name="Han J."/>
            <person name="Lapidus A."/>
            <person name="Bruce D."/>
            <person name="Goodwin L."/>
            <person name="Pitluck S."/>
            <person name="Peters L."/>
            <person name="Kyrpides N."/>
            <person name="Mavromatis K."/>
            <person name="Ivanova N."/>
            <person name="Mikhailova N."/>
            <person name="Pagani I."/>
            <person name="Teshima H."/>
            <person name="Detter J.C."/>
            <person name="Tapia R."/>
            <person name="Han C."/>
            <person name="Land M."/>
            <person name="Hauser L."/>
            <person name="Markowitz V."/>
            <person name="Cheng J.-F."/>
            <person name="Hugenholtz P."/>
            <person name="Woyke T."/>
            <person name="Wu D."/>
            <person name="Gronow S."/>
            <person name="Wellnitz S."/>
            <person name="Brambilla E."/>
            <person name="Klenk H.-P."/>
            <person name="Eisen J.A."/>
        </authorList>
    </citation>
    <scope>NUCLEOTIDE SEQUENCE [LARGE SCALE GENOMIC DNA]</scope>
    <source>
        <strain evidence="5">DSM 12168 / CIP 105900 / DD5/3</strain>
    </source>
</reference>
<dbReference type="STRING" id="906968.Trebr_0215"/>
<accession>F4LLX3</accession>
<dbReference type="GO" id="GO:0003677">
    <property type="term" value="F:DNA binding"/>
    <property type="evidence" value="ECO:0007669"/>
    <property type="project" value="UniProtKB-UniRule"/>
</dbReference>
<dbReference type="PANTHER" id="PTHR43479">
    <property type="entry name" value="ACREF/ENVCD OPERON REPRESSOR-RELATED"/>
    <property type="match status" value="1"/>
</dbReference>
<evidence type="ECO:0000256" key="2">
    <source>
        <dbReference type="PROSITE-ProRule" id="PRU00335"/>
    </source>
</evidence>
<dbReference type="InterPro" id="IPR050624">
    <property type="entry name" value="HTH-type_Tx_Regulator"/>
</dbReference>
<dbReference type="InterPro" id="IPR001647">
    <property type="entry name" value="HTH_TetR"/>
</dbReference>
<dbReference type="AlphaFoldDB" id="F4LLX3"/>
<evidence type="ECO:0000313" key="5">
    <source>
        <dbReference type="Proteomes" id="UP000006546"/>
    </source>
</evidence>
<dbReference type="KEGG" id="tbe:Trebr_0215"/>
<keyword evidence="5" id="KW-1185">Reference proteome</keyword>
<feature type="DNA-binding region" description="H-T-H motif" evidence="2">
    <location>
        <begin position="245"/>
        <end position="264"/>
    </location>
</feature>
<dbReference type="Pfam" id="PF00440">
    <property type="entry name" value="TetR_N"/>
    <property type="match status" value="2"/>
</dbReference>
<feature type="DNA-binding region" description="H-T-H motif" evidence="2">
    <location>
        <begin position="33"/>
        <end position="52"/>
    </location>
</feature>
<evidence type="ECO:0000259" key="3">
    <source>
        <dbReference type="PROSITE" id="PS50977"/>
    </source>
</evidence>
<sequence>MDGDAVHTKISTKERIIRETFLLMSSQAYSNISLSQIAARVGISKTAIFRHFANKEELLGALKERFIDDVAACFLKDSGPCASADTLLSEACLYRTWKELVSLSCVKPEYMCFFVRMLASSIDFSAILVDGLKKRGVPIPTHETDNVQSITEISYVYTTTFFCLMKYWHFSETADTRLPPPSEFADILFSFLKNGWNVLQPLSAETLGRLDGLCRFSGGEALRPLDRFFMAFAQVVRTNGFPNVTVELIAAELGMAKSSLYGYFKNKGEMIRNLIEEETVYIIEVVEKKFSRLKELSFSERVYCILRISIEYILLRPEILSVATWLCLRNEEFPSALFNHINETGVFRELIALHSDQFPAVGLPVGVLSLLEWLVTVSVSQVVGGLHRHMPDAALIDSARLMYGVLQRGVRNVAEK</sequence>
<dbReference type="PANTHER" id="PTHR43479:SF11">
    <property type="entry name" value="ACREF_ENVCD OPERON REPRESSOR-RELATED"/>
    <property type="match status" value="1"/>
</dbReference>
<dbReference type="Gene3D" id="1.10.357.10">
    <property type="entry name" value="Tetracycline Repressor, domain 2"/>
    <property type="match status" value="2"/>
</dbReference>
<organism evidence="4 5">
    <name type="scientific">Treponema brennaborense (strain DSM 12168 / CIP 105900 / DD5/3)</name>
    <dbReference type="NCBI Taxonomy" id="906968"/>
    <lineage>
        <taxon>Bacteria</taxon>
        <taxon>Pseudomonadati</taxon>
        <taxon>Spirochaetota</taxon>
        <taxon>Spirochaetia</taxon>
        <taxon>Spirochaetales</taxon>
        <taxon>Treponemataceae</taxon>
        <taxon>Treponema</taxon>
    </lineage>
</organism>
<dbReference type="Proteomes" id="UP000006546">
    <property type="component" value="Chromosome"/>
</dbReference>
<evidence type="ECO:0000313" key="4">
    <source>
        <dbReference type="EMBL" id="AEE15665.1"/>
    </source>
</evidence>
<dbReference type="HOGENOM" id="CLU_584674_0_0_12"/>
<name>F4LLX3_TREBD</name>
<feature type="domain" description="HTH tetR-type" evidence="3">
    <location>
        <begin position="222"/>
        <end position="282"/>
    </location>
</feature>